<comment type="caution">
    <text evidence="2">The sequence shown here is derived from an EMBL/GenBank/DDBJ whole genome shotgun (WGS) entry which is preliminary data.</text>
</comment>
<gene>
    <name evidence="2" type="ORF">A5672_12935</name>
</gene>
<reference evidence="2 3" key="1">
    <citation type="submission" date="2016-06" db="EMBL/GenBank/DDBJ databases">
        <authorList>
            <person name="Sutton G."/>
            <person name="Brinkac L."/>
            <person name="Sanka R."/>
            <person name="Adams M."/>
            <person name="Lau E."/>
            <person name="Sam S."/>
            <person name="Sreng N."/>
            <person name="Him V."/>
            <person name="Kerleguer A."/>
            <person name="Cheng S."/>
        </authorList>
    </citation>
    <scope>NUCLEOTIDE SEQUENCE [LARGE SCALE GENOMIC DNA]</scope>
    <source>
        <strain evidence="2 3">E2978</strain>
    </source>
</reference>
<dbReference type="RefSeq" id="WP_068207966.1">
    <property type="nucleotide sequence ID" value="NZ_LZIT01000096.1"/>
</dbReference>
<organism evidence="2 3">
    <name type="scientific">Mycobacterium alsense</name>
    <dbReference type="NCBI Taxonomy" id="324058"/>
    <lineage>
        <taxon>Bacteria</taxon>
        <taxon>Bacillati</taxon>
        <taxon>Actinomycetota</taxon>
        <taxon>Actinomycetes</taxon>
        <taxon>Mycobacteriales</taxon>
        <taxon>Mycobacteriaceae</taxon>
        <taxon>Mycobacterium</taxon>
    </lineage>
</organism>
<dbReference type="SUPFAM" id="SSF140459">
    <property type="entry name" value="PE/PPE dimer-like"/>
    <property type="match status" value="1"/>
</dbReference>
<sequence length="550" mass="54538">MSFVTAMPDLVENAAENLAGIRSSLAEAAAIAAGPTTGVATAAQDEVSIAIASMFGNAGREFQVLSAQAQAFHTQFVASISGGAAAYASAEAANASIAGGESLAGQIASGAGQSVSGALGVLRGDLTALSGAITGAPLSLSGAIQAGAQGVSRAVTGFETQLAALATGGTPGLVSGFNAFANQVAGPYQTLVSNTVTNLQLIGDTTMANPLPFLHQLANNQIGYGQAIATTIGTGLQNLPAELANLPVTVQGAVQAASSFNAVPYLQEFVTQQVGYVQTVNTSLANAAYDFGTELIALPGALGTAFQQLLAGNTAAATGIAKQAFTNLFLTGLSADFDTTTGLVTITPTGTLGALSPMLALPGQMAQNFTNFMPPSIARDIAQNVTNLITTATNTSSTANLAVSDAIPLTLGLPLALGIDLIGSPVTTLNAMAASATSFVNAVQTGSVSGAIASVLTAPAVVADGFLNGHATLALPYVQIQPFLGSLTTVPLGGILTPLGYGQVTGVLDGLGELPFPTVGTTFGGIVPGLLNYLPQALAEAIGAPPVDTF</sequence>
<name>A0ABD6P5C8_9MYCO</name>
<protein>
    <recommendedName>
        <fullName evidence="1">PE domain-containing protein</fullName>
    </recommendedName>
</protein>
<dbReference type="Proteomes" id="UP000092086">
    <property type="component" value="Unassembled WGS sequence"/>
</dbReference>
<dbReference type="Gene3D" id="1.10.287.850">
    <property type="entry name" value="HP0062-like domain"/>
    <property type="match status" value="1"/>
</dbReference>
<dbReference type="AlphaFoldDB" id="A0ABD6P5C8"/>
<evidence type="ECO:0000259" key="1">
    <source>
        <dbReference type="Pfam" id="PF00934"/>
    </source>
</evidence>
<dbReference type="EMBL" id="LZIT01000096">
    <property type="protein sequence ID" value="OBG41094.1"/>
    <property type="molecule type" value="Genomic_DNA"/>
</dbReference>
<proteinExistence type="predicted"/>
<evidence type="ECO:0000313" key="3">
    <source>
        <dbReference type="Proteomes" id="UP000092086"/>
    </source>
</evidence>
<dbReference type="Pfam" id="PF00934">
    <property type="entry name" value="PE"/>
    <property type="match status" value="1"/>
</dbReference>
<evidence type="ECO:0000313" key="2">
    <source>
        <dbReference type="EMBL" id="OBG41094.1"/>
    </source>
</evidence>
<dbReference type="InterPro" id="IPR000084">
    <property type="entry name" value="PE-PGRS_N"/>
</dbReference>
<accession>A0ABD6P5C8</accession>
<dbReference type="InterPro" id="IPR038332">
    <property type="entry name" value="PPE_sf"/>
</dbReference>
<feature type="domain" description="PE" evidence="1">
    <location>
        <begin position="4"/>
        <end position="94"/>
    </location>
</feature>